<name>A0ABY5E5Z3_9BACT</name>
<feature type="signal peptide" evidence="1">
    <location>
        <begin position="1"/>
        <end position="18"/>
    </location>
</feature>
<accession>A0ABY5E5Z3</accession>
<gene>
    <name evidence="3" type="ORF">NJU99_05625</name>
</gene>
<evidence type="ECO:0000313" key="4">
    <source>
        <dbReference type="Proteomes" id="UP001060012"/>
    </source>
</evidence>
<evidence type="ECO:0000313" key="3">
    <source>
        <dbReference type="EMBL" id="UTJ07577.1"/>
    </source>
</evidence>
<evidence type="ECO:0000259" key="2">
    <source>
        <dbReference type="Pfam" id="PF00174"/>
    </source>
</evidence>
<dbReference type="InterPro" id="IPR000572">
    <property type="entry name" value="OxRdtase_Mopterin-bd_dom"/>
</dbReference>
<keyword evidence="1" id="KW-0732">Signal</keyword>
<dbReference type="EMBL" id="CP100595">
    <property type="protein sequence ID" value="UTJ07577.1"/>
    <property type="molecule type" value="Genomic_DNA"/>
</dbReference>
<feature type="chain" id="PRO_5046368388" description="Oxidoreductase molybdopterin-binding domain-containing protein" evidence="1">
    <location>
        <begin position="19"/>
        <end position="157"/>
    </location>
</feature>
<keyword evidence="4" id="KW-1185">Reference proteome</keyword>
<reference evidence="3" key="1">
    <citation type="submission" date="2022-07" db="EMBL/GenBank/DDBJ databases">
        <title>Arcobacter roscoffensis sp. nov., a marine bacterium isolated from coastal seawater collected from Roscoff, France.</title>
        <authorList>
            <person name="Pascual J."/>
            <person name="Lepeaux C."/>
            <person name="Methner A."/>
            <person name="Overmann J."/>
        </authorList>
    </citation>
    <scope>NUCLEOTIDE SEQUENCE</scope>
    <source>
        <strain evidence="3">ARW1-2F2</strain>
    </source>
</reference>
<organism evidence="3 4">
    <name type="scientific">Arcobacter roscoffensis</name>
    <dbReference type="NCBI Taxonomy" id="2961520"/>
    <lineage>
        <taxon>Bacteria</taxon>
        <taxon>Pseudomonadati</taxon>
        <taxon>Campylobacterota</taxon>
        <taxon>Epsilonproteobacteria</taxon>
        <taxon>Campylobacterales</taxon>
        <taxon>Arcobacteraceae</taxon>
        <taxon>Arcobacter</taxon>
    </lineage>
</organism>
<protein>
    <recommendedName>
        <fullName evidence="2">Oxidoreductase molybdopterin-binding domain-containing protein</fullName>
    </recommendedName>
</protein>
<dbReference type="SUPFAM" id="SSF56524">
    <property type="entry name" value="Oxidoreductase molybdopterin-binding domain"/>
    <property type="match status" value="1"/>
</dbReference>
<feature type="domain" description="Oxidoreductase molybdopterin-binding" evidence="2">
    <location>
        <begin position="61"/>
        <end position="151"/>
    </location>
</feature>
<sequence>MKYLLLFCLFFSSLLAQSELSSKTIKFSGELKPNIKKRVSIKTIESLGIKSFEILDPYTKIKTKYSGVDLKTFANFFANENTKSISFNALDGYSVNITKKEWEKFHILLATRINGQIVGYDKKGPLRVVYPKYKKANENFAKNLPKWIWMIKSIEFK</sequence>
<proteinExistence type="predicted"/>
<dbReference type="Proteomes" id="UP001060012">
    <property type="component" value="Chromosome"/>
</dbReference>
<evidence type="ECO:0000256" key="1">
    <source>
        <dbReference type="SAM" id="SignalP"/>
    </source>
</evidence>
<dbReference type="RefSeq" id="WP_254577751.1">
    <property type="nucleotide sequence ID" value="NZ_CP100595.1"/>
</dbReference>
<dbReference type="InterPro" id="IPR036374">
    <property type="entry name" value="OxRdtase_Mopterin-bd_sf"/>
</dbReference>
<dbReference type="Pfam" id="PF00174">
    <property type="entry name" value="Oxidored_molyb"/>
    <property type="match status" value="1"/>
</dbReference>
<dbReference type="Gene3D" id="3.90.420.10">
    <property type="entry name" value="Oxidoreductase, molybdopterin-binding domain"/>
    <property type="match status" value="1"/>
</dbReference>